<dbReference type="InParanoid" id="A0LHW6"/>
<dbReference type="SUPFAM" id="SSF88659">
    <property type="entry name" value="Sigma3 and sigma4 domains of RNA polymerase sigma factors"/>
    <property type="match status" value="1"/>
</dbReference>
<sequence>MNEDLKPRDADREQDLAWVGAFLEGDRTAFDRLVLRHKDRVFNLCWRLLGDREEANEQAQEVFVRVFRSIKDFRFKSSFSTWLYAIAVNTCRNRLKSSEYRRRRRMVSIDALQDPDCDRAVPELRDPSPSVLDRMTDRERDGLIQSAIDSLPEESRTIVVLRDIEGIAYEEIAAVTRLNLGTVKSRLARARQQLRDKLKGLI</sequence>
<dbReference type="Proteomes" id="UP000001784">
    <property type="component" value="Chromosome"/>
</dbReference>
<evidence type="ECO:0000259" key="7">
    <source>
        <dbReference type="Pfam" id="PF08281"/>
    </source>
</evidence>
<dbReference type="HOGENOM" id="CLU_047691_3_0_7"/>
<keyword evidence="4" id="KW-0238">DNA-binding</keyword>
<keyword evidence="5" id="KW-0804">Transcription</keyword>
<dbReference type="InterPro" id="IPR036388">
    <property type="entry name" value="WH-like_DNA-bd_sf"/>
</dbReference>
<reference evidence="8 9" key="1">
    <citation type="submission" date="2006-10" db="EMBL/GenBank/DDBJ databases">
        <title>Complete sequence of Syntrophobacter fumaroxidans MPOB.</title>
        <authorList>
            <consortium name="US DOE Joint Genome Institute"/>
            <person name="Copeland A."/>
            <person name="Lucas S."/>
            <person name="Lapidus A."/>
            <person name="Barry K."/>
            <person name="Detter J.C."/>
            <person name="Glavina del Rio T."/>
            <person name="Hammon N."/>
            <person name="Israni S."/>
            <person name="Pitluck S."/>
            <person name="Goltsman E.G."/>
            <person name="Martinez M."/>
            <person name="Schmutz J."/>
            <person name="Larimer F."/>
            <person name="Land M."/>
            <person name="Hauser L."/>
            <person name="Kyrpides N."/>
            <person name="Kim E."/>
            <person name="Boone D.R."/>
            <person name="Brockman F."/>
            <person name="Culley D."/>
            <person name="Ferry J."/>
            <person name="Gunsalus R."/>
            <person name="McInerney M.J."/>
            <person name="Morrison M."/>
            <person name="Plugge C."/>
            <person name="Rohlin L."/>
            <person name="Scholten J."/>
            <person name="Sieber J."/>
            <person name="Stams A.J.M."/>
            <person name="Worm P."/>
            <person name="Henstra A.M."/>
            <person name="Richardson P."/>
        </authorList>
    </citation>
    <scope>NUCLEOTIDE SEQUENCE [LARGE SCALE GENOMIC DNA]</scope>
    <source>
        <strain evidence="9">DSM 10017 / MPOB</strain>
    </source>
</reference>
<dbReference type="AlphaFoldDB" id="A0LHW6"/>
<proteinExistence type="inferred from homology"/>
<accession>A0LHW6</accession>
<evidence type="ECO:0000256" key="1">
    <source>
        <dbReference type="ARBA" id="ARBA00010641"/>
    </source>
</evidence>
<comment type="similarity">
    <text evidence="1">Belongs to the sigma-70 factor family. ECF subfamily.</text>
</comment>
<dbReference type="STRING" id="335543.Sfum_1327"/>
<name>A0LHW6_SYNFM</name>
<dbReference type="PANTHER" id="PTHR43133:SF8">
    <property type="entry name" value="RNA POLYMERASE SIGMA FACTOR HI_1459-RELATED"/>
    <property type="match status" value="1"/>
</dbReference>
<dbReference type="eggNOG" id="COG1595">
    <property type="taxonomic scope" value="Bacteria"/>
</dbReference>
<dbReference type="CDD" id="cd06171">
    <property type="entry name" value="Sigma70_r4"/>
    <property type="match status" value="1"/>
</dbReference>
<dbReference type="RefSeq" id="WP_011698189.1">
    <property type="nucleotide sequence ID" value="NC_008554.1"/>
</dbReference>
<dbReference type="InterPro" id="IPR014284">
    <property type="entry name" value="RNA_pol_sigma-70_dom"/>
</dbReference>
<gene>
    <name evidence="8" type="ordered locus">Sfum_1327</name>
</gene>
<dbReference type="OrthoDB" id="8684701at2"/>
<evidence type="ECO:0000256" key="4">
    <source>
        <dbReference type="ARBA" id="ARBA00023125"/>
    </source>
</evidence>
<evidence type="ECO:0000313" key="8">
    <source>
        <dbReference type="EMBL" id="ABK17018.1"/>
    </source>
</evidence>
<keyword evidence="2" id="KW-0805">Transcription regulation</keyword>
<feature type="domain" description="RNA polymerase sigma factor 70 region 4 type 2" evidence="7">
    <location>
        <begin position="143"/>
        <end position="194"/>
    </location>
</feature>
<dbReference type="GO" id="GO:0003677">
    <property type="term" value="F:DNA binding"/>
    <property type="evidence" value="ECO:0007669"/>
    <property type="project" value="UniProtKB-KW"/>
</dbReference>
<dbReference type="InterPro" id="IPR013324">
    <property type="entry name" value="RNA_pol_sigma_r3/r4-like"/>
</dbReference>
<evidence type="ECO:0000313" key="9">
    <source>
        <dbReference type="Proteomes" id="UP000001784"/>
    </source>
</evidence>
<dbReference type="SUPFAM" id="SSF88946">
    <property type="entry name" value="Sigma2 domain of RNA polymerase sigma factors"/>
    <property type="match status" value="1"/>
</dbReference>
<dbReference type="GO" id="GO:0006352">
    <property type="term" value="P:DNA-templated transcription initiation"/>
    <property type="evidence" value="ECO:0007669"/>
    <property type="project" value="InterPro"/>
</dbReference>
<dbReference type="EMBL" id="CP000478">
    <property type="protein sequence ID" value="ABK17018.1"/>
    <property type="molecule type" value="Genomic_DNA"/>
</dbReference>
<dbReference type="InterPro" id="IPR013325">
    <property type="entry name" value="RNA_pol_sigma_r2"/>
</dbReference>
<evidence type="ECO:0000256" key="3">
    <source>
        <dbReference type="ARBA" id="ARBA00023082"/>
    </source>
</evidence>
<dbReference type="Pfam" id="PF08281">
    <property type="entry name" value="Sigma70_r4_2"/>
    <property type="match status" value="1"/>
</dbReference>
<dbReference type="FunCoup" id="A0LHW6">
    <property type="interactions" value="277"/>
</dbReference>
<evidence type="ECO:0000256" key="5">
    <source>
        <dbReference type="ARBA" id="ARBA00023163"/>
    </source>
</evidence>
<dbReference type="GO" id="GO:0016987">
    <property type="term" value="F:sigma factor activity"/>
    <property type="evidence" value="ECO:0007669"/>
    <property type="project" value="UniProtKB-KW"/>
</dbReference>
<dbReference type="PANTHER" id="PTHR43133">
    <property type="entry name" value="RNA POLYMERASE ECF-TYPE SIGMA FACTO"/>
    <property type="match status" value="1"/>
</dbReference>
<dbReference type="NCBIfam" id="TIGR02937">
    <property type="entry name" value="sigma70-ECF"/>
    <property type="match status" value="1"/>
</dbReference>
<evidence type="ECO:0000259" key="6">
    <source>
        <dbReference type="Pfam" id="PF04542"/>
    </source>
</evidence>
<dbReference type="Gene3D" id="1.10.10.10">
    <property type="entry name" value="Winged helix-like DNA-binding domain superfamily/Winged helix DNA-binding domain"/>
    <property type="match status" value="1"/>
</dbReference>
<evidence type="ECO:0000256" key="2">
    <source>
        <dbReference type="ARBA" id="ARBA00023015"/>
    </source>
</evidence>
<organism evidence="8 9">
    <name type="scientific">Syntrophobacter fumaroxidans (strain DSM 10017 / MPOB)</name>
    <dbReference type="NCBI Taxonomy" id="335543"/>
    <lineage>
        <taxon>Bacteria</taxon>
        <taxon>Pseudomonadati</taxon>
        <taxon>Thermodesulfobacteriota</taxon>
        <taxon>Syntrophobacteria</taxon>
        <taxon>Syntrophobacterales</taxon>
        <taxon>Syntrophobacteraceae</taxon>
        <taxon>Syntrophobacter</taxon>
    </lineage>
</organism>
<dbReference type="InterPro" id="IPR013249">
    <property type="entry name" value="RNA_pol_sigma70_r4_t2"/>
</dbReference>
<feature type="domain" description="RNA polymerase sigma-70 region 2" evidence="6">
    <location>
        <begin position="33"/>
        <end position="97"/>
    </location>
</feature>
<keyword evidence="3" id="KW-0731">Sigma factor</keyword>
<protein>
    <submittedName>
        <fullName evidence="8">RNA polymerase, sigma-24 subunit, ECF subfamily</fullName>
    </submittedName>
</protein>
<keyword evidence="9" id="KW-1185">Reference proteome</keyword>
<dbReference type="Gene3D" id="1.10.1740.10">
    <property type="match status" value="1"/>
</dbReference>
<dbReference type="InterPro" id="IPR039425">
    <property type="entry name" value="RNA_pol_sigma-70-like"/>
</dbReference>
<dbReference type="InterPro" id="IPR007627">
    <property type="entry name" value="RNA_pol_sigma70_r2"/>
</dbReference>
<dbReference type="Pfam" id="PF04542">
    <property type="entry name" value="Sigma70_r2"/>
    <property type="match status" value="1"/>
</dbReference>
<dbReference type="KEGG" id="sfu:Sfum_1327"/>